<evidence type="ECO:0000256" key="6">
    <source>
        <dbReference type="SAM" id="SignalP"/>
    </source>
</evidence>
<dbReference type="SUPFAM" id="SSF48452">
    <property type="entry name" value="TPR-like"/>
    <property type="match status" value="1"/>
</dbReference>
<accession>A0A9D9EJH9</accession>
<reference evidence="9" key="2">
    <citation type="journal article" date="2021" name="PeerJ">
        <title>Extensive microbial diversity within the chicken gut microbiome revealed by metagenomics and culture.</title>
        <authorList>
            <person name="Gilroy R."/>
            <person name="Ravi A."/>
            <person name="Getino M."/>
            <person name="Pursley I."/>
            <person name="Horton D.L."/>
            <person name="Alikhan N.F."/>
            <person name="Baker D."/>
            <person name="Gharbi K."/>
            <person name="Hall N."/>
            <person name="Watson M."/>
            <person name="Adriaenssens E.M."/>
            <person name="Foster-Nyarko E."/>
            <person name="Jarju S."/>
            <person name="Secka A."/>
            <person name="Antonio M."/>
            <person name="Oren A."/>
            <person name="Chaudhuri R.R."/>
            <person name="La Ragione R."/>
            <person name="Hildebrand F."/>
            <person name="Pallen M.J."/>
        </authorList>
    </citation>
    <scope>NUCLEOTIDE SEQUENCE</scope>
    <source>
        <strain evidence="9">20514</strain>
    </source>
</reference>
<dbReference type="Proteomes" id="UP000810252">
    <property type="component" value="Unassembled WGS sequence"/>
</dbReference>
<evidence type="ECO:0000259" key="7">
    <source>
        <dbReference type="Pfam" id="PF07980"/>
    </source>
</evidence>
<comment type="subcellular location">
    <subcellularLocation>
        <location evidence="1">Cell outer membrane</location>
    </subcellularLocation>
</comment>
<dbReference type="InterPro" id="IPR011990">
    <property type="entry name" value="TPR-like_helical_dom_sf"/>
</dbReference>
<dbReference type="PROSITE" id="PS51257">
    <property type="entry name" value="PROKAR_LIPOPROTEIN"/>
    <property type="match status" value="1"/>
</dbReference>
<evidence type="ECO:0000256" key="3">
    <source>
        <dbReference type="ARBA" id="ARBA00022729"/>
    </source>
</evidence>
<dbReference type="AlphaFoldDB" id="A0A9D9EJH9"/>
<name>A0A9D9EJH9_9BACT</name>
<dbReference type="EMBL" id="JADIMQ010000100">
    <property type="protein sequence ID" value="MBO8449007.1"/>
    <property type="molecule type" value="Genomic_DNA"/>
</dbReference>
<evidence type="ECO:0000259" key="8">
    <source>
        <dbReference type="Pfam" id="PF14322"/>
    </source>
</evidence>
<dbReference type="InterPro" id="IPR033985">
    <property type="entry name" value="SusD-like_N"/>
</dbReference>
<dbReference type="InterPro" id="IPR012944">
    <property type="entry name" value="SusD_RagB_dom"/>
</dbReference>
<feature type="signal peptide" evidence="6">
    <location>
        <begin position="1"/>
        <end position="18"/>
    </location>
</feature>
<evidence type="ECO:0000256" key="5">
    <source>
        <dbReference type="ARBA" id="ARBA00023237"/>
    </source>
</evidence>
<dbReference type="Gene3D" id="1.25.40.390">
    <property type="match status" value="1"/>
</dbReference>
<dbReference type="Pfam" id="PF07980">
    <property type="entry name" value="SusD_RagB"/>
    <property type="match status" value="1"/>
</dbReference>
<dbReference type="Pfam" id="PF14322">
    <property type="entry name" value="SusD-like_3"/>
    <property type="match status" value="1"/>
</dbReference>
<feature type="domain" description="SusD-like N-terminal" evidence="8">
    <location>
        <begin position="22"/>
        <end position="217"/>
    </location>
</feature>
<keyword evidence="4" id="KW-0472">Membrane</keyword>
<comment type="caution">
    <text evidence="9">The sequence shown here is derived from an EMBL/GenBank/DDBJ whole genome shotgun (WGS) entry which is preliminary data.</text>
</comment>
<keyword evidence="3 6" id="KW-0732">Signal</keyword>
<organism evidence="9 10">
    <name type="scientific">Candidatus Cryptobacteroides merdigallinarum</name>
    <dbReference type="NCBI Taxonomy" id="2840770"/>
    <lineage>
        <taxon>Bacteria</taxon>
        <taxon>Pseudomonadati</taxon>
        <taxon>Bacteroidota</taxon>
        <taxon>Bacteroidia</taxon>
        <taxon>Bacteroidales</taxon>
        <taxon>Candidatus Cryptobacteroides</taxon>
    </lineage>
</organism>
<keyword evidence="5" id="KW-0998">Cell outer membrane</keyword>
<gene>
    <name evidence="9" type="ORF">IAC29_07035</name>
</gene>
<evidence type="ECO:0000256" key="2">
    <source>
        <dbReference type="ARBA" id="ARBA00006275"/>
    </source>
</evidence>
<evidence type="ECO:0000256" key="4">
    <source>
        <dbReference type="ARBA" id="ARBA00023136"/>
    </source>
</evidence>
<reference evidence="9" key="1">
    <citation type="submission" date="2020-10" db="EMBL/GenBank/DDBJ databases">
        <authorList>
            <person name="Gilroy R."/>
        </authorList>
    </citation>
    <scope>NUCLEOTIDE SEQUENCE</scope>
    <source>
        <strain evidence="9">20514</strain>
    </source>
</reference>
<protein>
    <submittedName>
        <fullName evidence="9">RagB/SusD family nutrient uptake outer membrane protein</fullName>
    </submittedName>
</protein>
<sequence>MTNMKRLAAISASLLTLASCGWLDVSPENTIDEKELFSTGYGFRNALNGIYLELGSPAVYGENLSWGFLSAVAQEYLADGSSIGQNTLAVCRDASGFVYNSTNTQPVIEEIWQTQYSMIANINKILEHIYDLDASAFTYGEDERDMIRGEALALRAMLHFDLLRLFAPSPAASPSGTWLPYREEFSHDVGEKLTVRQFLEKVIRDITEAEPLLRSIDTEFHPEAMYASMMSTPTVSMNARYRFDSSTFIDDTGQFFWFRGWRLNYLALLGLKARVCMYAGQEYHSIARAAAMELYTTYYQDLQWVGFTPQDDITCQIESRHTKMTDDVLFGAYYRNLATDFESMIYGADNSVKLPLANIESLFASDNTGVYEDWRLDYAIAQTNTSEKAWYTLKYNSSSEAVVTSVENPMVPLVRLSEVMYILAELSAEEGNVGQGIEYLETVRRARGAQRSLLTTVSTAEQLMEEIILDARKDFLCEGNMFYMYKRLNIREVPSASESGAVKDMTAGYVLPVPASESPF</sequence>
<proteinExistence type="inferred from homology"/>
<evidence type="ECO:0000256" key="1">
    <source>
        <dbReference type="ARBA" id="ARBA00004442"/>
    </source>
</evidence>
<feature type="chain" id="PRO_5039396563" evidence="6">
    <location>
        <begin position="19"/>
        <end position="520"/>
    </location>
</feature>
<comment type="similarity">
    <text evidence="2">Belongs to the SusD family.</text>
</comment>
<feature type="domain" description="RagB/SusD" evidence="7">
    <location>
        <begin position="370"/>
        <end position="488"/>
    </location>
</feature>
<dbReference type="GO" id="GO:0009279">
    <property type="term" value="C:cell outer membrane"/>
    <property type="evidence" value="ECO:0007669"/>
    <property type="project" value="UniProtKB-SubCell"/>
</dbReference>
<evidence type="ECO:0000313" key="9">
    <source>
        <dbReference type="EMBL" id="MBO8449007.1"/>
    </source>
</evidence>
<evidence type="ECO:0000313" key="10">
    <source>
        <dbReference type="Proteomes" id="UP000810252"/>
    </source>
</evidence>